<evidence type="ECO:0000256" key="5">
    <source>
        <dbReference type="PROSITE-ProRule" id="PRU00723"/>
    </source>
</evidence>
<evidence type="ECO:0000256" key="3">
    <source>
        <dbReference type="ARBA" id="ARBA00022833"/>
    </source>
</evidence>
<organism evidence="8 9">
    <name type="scientific">Silurus meridionalis</name>
    <name type="common">Southern catfish</name>
    <name type="synonym">Silurus soldatovi meridionalis</name>
    <dbReference type="NCBI Taxonomy" id="175797"/>
    <lineage>
        <taxon>Eukaryota</taxon>
        <taxon>Metazoa</taxon>
        <taxon>Chordata</taxon>
        <taxon>Craniata</taxon>
        <taxon>Vertebrata</taxon>
        <taxon>Euteleostomi</taxon>
        <taxon>Actinopterygii</taxon>
        <taxon>Neopterygii</taxon>
        <taxon>Teleostei</taxon>
        <taxon>Ostariophysi</taxon>
        <taxon>Siluriformes</taxon>
        <taxon>Siluridae</taxon>
        <taxon>Silurus</taxon>
    </lineage>
</organism>
<dbReference type="GO" id="GO:0008270">
    <property type="term" value="F:zinc ion binding"/>
    <property type="evidence" value="ECO:0007669"/>
    <property type="project" value="UniProtKB-KW"/>
</dbReference>
<feature type="zinc finger region" description="C3H1-type" evidence="5">
    <location>
        <begin position="708"/>
        <end position="730"/>
    </location>
</feature>
<name>A0A8T0AFH9_SILME</name>
<feature type="domain" description="C3H1-type" evidence="7">
    <location>
        <begin position="708"/>
        <end position="730"/>
    </location>
</feature>
<feature type="region of interest" description="Disordered" evidence="6">
    <location>
        <begin position="42"/>
        <end position="72"/>
    </location>
</feature>
<dbReference type="Pfam" id="PF14559">
    <property type="entry name" value="TPR_19"/>
    <property type="match status" value="1"/>
</dbReference>
<evidence type="ECO:0000256" key="1">
    <source>
        <dbReference type="ARBA" id="ARBA00022723"/>
    </source>
</evidence>
<dbReference type="GO" id="GO:0035198">
    <property type="term" value="F:miRNA binding"/>
    <property type="evidence" value="ECO:0007669"/>
    <property type="project" value="InterPro"/>
</dbReference>
<evidence type="ECO:0000259" key="7">
    <source>
        <dbReference type="PROSITE" id="PS50103"/>
    </source>
</evidence>
<sequence>MLQFWPRRGLKCESAPIERSSKRVGSKIRFKVSATKRLFEESTPANESSMVSDQHFSEVLSPSEVPKTHRNMSEVCQDRSSRWQSIEKGLQFIQSTLPYNGTQEEYEVFLQDLVRNLYGEGNEVFSEGNWARSVELYSEALGVSEYADSEDIDISCKLRERLLANRAAAYLHIGLNDQALEDCEQALQLNENNYRAQYRKARCLKELGRHQEAYDVVAKCSMAVPQDARVIELTQELAKILGLKIRKAYIRGKPALNVLSGSSASGTANEKFCQSTASVEDIETDESVFSQDVSTLLPANIPVCPPGNQKTEVEPQPVPVHTLTPIELPNPDPVHLIVPAVNGSKCSDTFPQLDLDGEILGDDLDELLDKAAPTDLPMDLPTVTGPLPLPSSIVCSLPAPLPPAYMSHSMLMTPPCTVTLPAPYHKPSASNYSFGLDSFSSQLDSLDSLSISESQPEKNFSLDTVFVQHSIMMGNSERTMPTVPSMGMMFGMPESSSYAQELPQKVDLANNPLAESHEFKQACCVCYPRTGLGVLDYTYHPEEHKCKKDLLIGRIRHSENLTWKLIRPRPTKNQYMGLYYICKDVANGEECKYPGHCTFAYCKEEIDVWTLERKGLISRDQLCDPSGSRAKHNLTVSKILQEHQGIFLFLCEVCFDQKPRKISKPGVCSHQIKQHGLDQNKCLVHLLKNPTLKYSRIRPYHSQCQLDLCRHAVRYGCQREDYCFFAHSFVELQVWMMQREKGITHETIVQEAKKFWNIDHSSREQELQVVLKKFGPPNLKMLFVCGQCWRNGQLTEPDKNRKYCSAKARHVWSKERRVVLVSSVERKKWTEVRSLPTRKPAPAQFEICLHVAAGKKCQYIGNCTFAHSEEEKDLWTFMKDNNIADLEQLYESWLQSQKLGNSEESSSSAAKENGKQIHMPTDYAEEVAGNHCWLCGKNCNSDKQWQQHITSEKHKDRMFNSEDDQNGWQYRFPTGVFKVCERFLKGTCPDGEKCTMAHGEEELKEWMDRREFLLMKLSKARNDHLIAPNDNDFGKYSFLLKDIK</sequence>
<dbReference type="SUPFAM" id="SSF90229">
    <property type="entry name" value="CCCH zinc finger"/>
    <property type="match status" value="1"/>
</dbReference>
<dbReference type="InterPro" id="IPR019734">
    <property type="entry name" value="TPR_rpt"/>
</dbReference>
<dbReference type="EMBL" id="JABFDY010000022">
    <property type="protein sequence ID" value="KAF7691061.1"/>
    <property type="molecule type" value="Genomic_DNA"/>
</dbReference>
<dbReference type="PROSITE" id="PS50103">
    <property type="entry name" value="ZF_C3H1"/>
    <property type="match status" value="3"/>
</dbReference>
<keyword evidence="4" id="KW-0802">TPR repeat</keyword>
<dbReference type="AlphaFoldDB" id="A0A8T0AFH9"/>
<dbReference type="InterPro" id="IPR000571">
    <property type="entry name" value="Znf_CCCH"/>
</dbReference>
<dbReference type="InterPro" id="IPR036855">
    <property type="entry name" value="Znf_CCCH_sf"/>
</dbReference>
<evidence type="ECO:0000313" key="9">
    <source>
        <dbReference type="Proteomes" id="UP000606274"/>
    </source>
</evidence>
<dbReference type="Gene3D" id="1.25.40.10">
    <property type="entry name" value="Tetratricopeptide repeat domain"/>
    <property type="match status" value="1"/>
</dbReference>
<accession>A0A8T0AFH9</accession>
<keyword evidence="2 5" id="KW-0863">Zinc-finger</keyword>
<dbReference type="InterPro" id="IPR039691">
    <property type="entry name" value="ZC3H7A/B"/>
</dbReference>
<feature type="compositionally biased region" description="Polar residues" evidence="6">
    <location>
        <begin position="43"/>
        <end position="54"/>
    </location>
</feature>
<evidence type="ECO:0000256" key="6">
    <source>
        <dbReference type="SAM" id="MobiDB-lite"/>
    </source>
</evidence>
<keyword evidence="9" id="KW-1185">Reference proteome</keyword>
<dbReference type="Proteomes" id="UP000606274">
    <property type="component" value="Unassembled WGS sequence"/>
</dbReference>
<dbReference type="SUPFAM" id="SSF57667">
    <property type="entry name" value="beta-beta-alpha zinc fingers"/>
    <property type="match status" value="1"/>
</dbReference>
<keyword evidence="3 5" id="KW-0862">Zinc</keyword>
<dbReference type="PANTHER" id="PTHR14928:SF13">
    <property type="entry name" value="ZINC FINGER CCCH DOMAIN-CONTAINING PROTEIN 7A"/>
    <property type="match status" value="1"/>
</dbReference>
<dbReference type="PANTHER" id="PTHR14928">
    <property type="entry name" value="MICRO-RNA BINDING ZINC FINGER CCCH DOMAIN-CONTAINING PROTEIN 7"/>
    <property type="match status" value="1"/>
</dbReference>
<dbReference type="SMART" id="SM00356">
    <property type="entry name" value="ZnF_C3H1"/>
    <property type="match status" value="3"/>
</dbReference>
<dbReference type="SUPFAM" id="SSF48452">
    <property type="entry name" value="TPR-like"/>
    <property type="match status" value="1"/>
</dbReference>
<dbReference type="InterPro" id="IPR036236">
    <property type="entry name" value="Znf_C2H2_sf"/>
</dbReference>
<dbReference type="SMART" id="SM00028">
    <property type="entry name" value="TPR"/>
    <property type="match status" value="3"/>
</dbReference>
<keyword evidence="1 5" id="KW-0479">Metal-binding</keyword>
<feature type="repeat" description="TPR" evidence="4">
    <location>
        <begin position="160"/>
        <end position="193"/>
    </location>
</feature>
<comment type="caution">
    <text evidence="8">The sequence shown here is derived from an EMBL/GenBank/DDBJ whole genome shotgun (WGS) entry which is preliminary data.</text>
</comment>
<dbReference type="PROSITE" id="PS50005">
    <property type="entry name" value="TPR"/>
    <property type="match status" value="1"/>
</dbReference>
<evidence type="ECO:0000256" key="2">
    <source>
        <dbReference type="ARBA" id="ARBA00022771"/>
    </source>
</evidence>
<feature type="zinc finger region" description="C3H1-type" evidence="5">
    <location>
        <begin position="979"/>
        <end position="1001"/>
    </location>
</feature>
<evidence type="ECO:0000313" key="8">
    <source>
        <dbReference type="EMBL" id="KAF7691061.1"/>
    </source>
</evidence>
<feature type="domain" description="C3H1-type" evidence="7">
    <location>
        <begin position="979"/>
        <end position="1001"/>
    </location>
</feature>
<gene>
    <name evidence="8" type="ORF">HF521_011358</name>
</gene>
<reference evidence="8" key="1">
    <citation type="submission" date="2020-08" db="EMBL/GenBank/DDBJ databases">
        <title>Chromosome-level assembly of Southern catfish (Silurus meridionalis) provides insights into visual adaptation to the nocturnal and benthic lifestyles.</title>
        <authorList>
            <person name="Zhang Y."/>
            <person name="Wang D."/>
            <person name="Peng Z."/>
        </authorList>
    </citation>
    <scope>NUCLEOTIDE SEQUENCE</scope>
    <source>
        <strain evidence="8">SWU-2019-XX</strain>
        <tissue evidence="8">Muscle</tissue>
    </source>
</reference>
<dbReference type="InterPro" id="IPR011990">
    <property type="entry name" value="TPR-like_helical_dom_sf"/>
</dbReference>
<feature type="zinc finger region" description="C3H1-type" evidence="5">
    <location>
        <begin position="842"/>
        <end position="870"/>
    </location>
</feature>
<feature type="domain" description="C3H1-type" evidence="7">
    <location>
        <begin position="842"/>
        <end position="870"/>
    </location>
</feature>
<protein>
    <recommendedName>
        <fullName evidence="7">C3H1-type domain-containing protein</fullName>
    </recommendedName>
</protein>
<evidence type="ECO:0000256" key="4">
    <source>
        <dbReference type="PROSITE-ProRule" id="PRU00339"/>
    </source>
</evidence>
<proteinExistence type="predicted"/>
<dbReference type="GO" id="GO:0035196">
    <property type="term" value="P:miRNA processing"/>
    <property type="evidence" value="ECO:0007669"/>
    <property type="project" value="TreeGrafter"/>
</dbReference>